<comment type="subcellular location">
    <subcellularLocation>
        <location evidence="1">Periplasm</location>
    </subcellularLocation>
</comment>
<sequence length="343" mass="36631">MNSSRRSALKVLAGLATLPCLPRAWAAESGRPVIRINIPGPRALAFVPVELIPALGIDRVLGVHLSIRYFPSGVRAFEDALAGNANFAAVGFSVLPVLASKGEKVLAVVPLSGKTPPYALVVRKDLAGKIRKVGDLKGRSIGVSAGSVASKTYLNTLAEVVLSSYGVKPSEVRWVPNAQNIDAVYGALAGQAVDAVFCEEPFVSELVRRGAGRILLDMNTPVAMARIPGLAHPRSVVAASAESVRENPQRTELMVQMVQRTLIWMHAATPEAIVGKLGVANENERRELIATLARVPDIFSSDGRFSRKQVGETVNFLRAASVPLSVGLDVHSLVSYQWSGYKL</sequence>
<dbReference type="PANTHER" id="PTHR30024:SF47">
    <property type="entry name" value="TAURINE-BINDING PERIPLASMIC PROTEIN"/>
    <property type="match status" value="1"/>
</dbReference>
<evidence type="ECO:0000313" key="6">
    <source>
        <dbReference type="Proteomes" id="UP000015559"/>
    </source>
</evidence>
<reference evidence="5 6" key="1">
    <citation type="journal article" date="2012" name="Appl. Environ. Microbiol.">
        <title>Draft genome sequence of a psychrotolerant sulfur-oxidizing bacterium, Sulfuricella denitrificans skB26, and proteomic insights into cold adaptation.</title>
        <authorList>
            <person name="Watanabe T."/>
            <person name="Kojima H."/>
            <person name="Fukui M."/>
        </authorList>
    </citation>
    <scope>NUCLEOTIDE SEQUENCE [LARGE SCALE GENOMIC DNA]</scope>
    <source>
        <strain evidence="6">skB26</strain>
    </source>
</reference>
<comment type="similarity">
    <text evidence="2">Belongs to the bacterial solute-binding protein SsuA/TauA family.</text>
</comment>
<dbReference type="AlphaFoldDB" id="S6AFS0"/>
<dbReference type="Gene3D" id="3.40.190.10">
    <property type="entry name" value="Periplasmic binding protein-like II"/>
    <property type="match status" value="2"/>
</dbReference>
<feature type="chain" id="PRO_5004535556" description="SsuA/THI5-like domain-containing protein" evidence="4">
    <location>
        <begin position="27"/>
        <end position="343"/>
    </location>
</feature>
<dbReference type="PANTHER" id="PTHR30024">
    <property type="entry name" value="ALIPHATIC SULFONATES-BINDING PROTEIN-RELATED"/>
    <property type="match status" value="1"/>
</dbReference>
<evidence type="ECO:0008006" key="7">
    <source>
        <dbReference type="Google" id="ProtNLM"/>
    </source>
</evidence>
<evidence type="ECO:0000313" key="5">
    <source>
        <dbReference type="EMBL" id="BAN34746.1"/>
    </source>
</evidence>
<dbReference type="KEGG" id="sdr:SCD_n00905"/>
<evidence type="ECO:0000256" key="2">
    <source>
        <dbReference type="ARBA" id="ARBA00010742"/>
    </source>
</evidence>
<name>S6AFS0_SULDS</name>
<proteinExistence type="inferred from homology"/>
<keyword evidence="6" id="KW-1185">Reference proteome</keyword>
<dbReference type="EMBL" id="AP013066">
    <property type="protein sequence ID" value="BAN34746.1"/>
    <property type="molecule type" value="Genomic_DNA"/>
</dbReference>
<dbReference type="PROSITE" id="PS51318">
    <property type="entry name" value="TAT"/>
    <property type="match status" value="1"/>
</dbReference>
<dbReference type="Pfam" id="PF13379">
    <property type="entry name" value="NMT1_2"/>
    <property type="match status" value="1"/>
</dbReference>
<dbReference type="Proteomes" id="UP000015559">
    <property type="component" value="Chromosome"/>
</dbReference>
<evidence type="ECO:0000256" key="4">
    <source>
        <dbReference type="SAM" id="SignalP"/>
    </source>
</evidence>
<dbReference type="GO" id="GO:0042918">
    <property type="term" value="P:alkanesulfonate transmembrane transport"/>
    <property type="evidence" value="ECO:0007669"/>
    <property type="project" value="TreeGrafter"/>
</dbReference>
<feature type="signal peptide" evidence="4">
    <location>
        <begin position="1"/>
        <end position="26"/>
    </location>
</feature>
<dbReference type="SUPFAM" id="SSF53850">
    <property type="entry name" value="Periplasmic binding protein-like II"/>
    <property type="match status" value="1"/>
</dbReference>
<dbReference type="HOGENOM" id="CLU_808723_0_0_4"/>
<dbReference type="RefSeq" id="WP_009206306.1">
    <property type="nucleotide sequence ID" value="NC_022357.1"/>
</dbReference>
<dbReference type="InterPro" id="IPR006311">
    <property type="entry name" value="TAT_signal"/>
</dbReference>
<keyword evidence="3 4" id="KW-0732">Signal</keyword>
<dbReference type="eggNOG" id="COG0715">
    <property type="taxonomic scope" value="Bacteria"/>
</dbReference>
<dbReference type="STRING" id="1163617.SCD_n00905"/>
<evidence type="ECO:0000256" key="3">
    <source>
        <dbReference type="ARBA" id="ARBA00022729"/>
    </source>
</evidence>
<organism evidence="5 6">
    <name type="scientific">Sulfuricella denitrificans (strain DSM 22764 / NBRC 105220 / skB26)</name>
    <dbReference type="NCBI Taxonomy" id="1163617"/>
    <lineage>
        <taxon>Bacteria</taxon>
        <taxon>Pseudomonadati</taxon>
        <taxon>Pseudomonadota</taxon>
        <taxon>Betaproteobacteria</taxon>
        <taxon>Nitrosomonadales</taxon>
        <taxon>Sulfuricellaceae</taxon>
        <taxon>Sulfuricella</taxon>
    </lineage>
</organism>
<accession>S6AFS0</accession>
<protein>
    <recommendedName>
        <fullName evidence="7">SsuA/THI5-like domain-containing protein</fullName>
    </recommendedName>
</protein>
<dbReference type="GO" id="GO:0042597">
    <property type="term" value="C:periplasmic space"/>
    <property type="evidence" value="ECO:0007669"/>
    <property type="project" value="UniProtKB-SubCell"/>
</dbReference>
<evidence type="ECO:0000256" key="1">
    <source>
        <dbReference type="ARBA" id="ARBA00004418"/>
    </source>
</evidence>
<gene>
    <name evidence="5" type="ORF">SCD_n00905</name>
</gene>